<evidence type="ECO:0000313" key="4">
    <source>
        <dbReference type="Proteomes" id="UP001597641"/>
    </source>
</evidence>
<comment type="caution">
    <text evidence="3">The sequence shown here is derived from an EMBL/GenBank/DDBJ whole genome shotgun (WGS) entry which is preliminary data.</text>
</comment>
<sequence>MEAVKKNNVKVIGKGQKPMLFAHGYGCDQNMWRYITPAFEADYKVVLFDHIGFGGSDTTDYTKEHYDSLKAYAADVLEICRELGLQDVVFVGHSVSAMIGALAAIMEPERFSKLILISPSPSFINDGEYTGGFTKEDIQGLLNSLDSDYLGWSSTIAPVIMGNPARPELGQELVGSFCRSNLEIAKDFAHITFLSDNRKDLPQVKTETLILQCTDDAIAPLSVGEYTHRNIAGSKLVVLEATGHCPNLSAPEETVMAMKNFL</sequence>
<reference evidence="4" key="1">
    <citation type="journal article" date="2019" name="Int. J. Syst. Evol. Microbiol.">
        <title>The Global Catalogue of Microorganisms (GCM) 10K type strain sequencing project: providing services to taxonomists for standard genome sequencing and annotation.</title>
        <authorList>
            <consortium name="The Broad Institute Genomics Platform"/>
            <consortium name="The Broad Institute Genome Sequencing Center for Infectious Disease"/>
            <person name="Wu L."/>
            <person name="Ma J."/>
        </authorList>
    </citation>
    <scope>NUCLEOTIDE SEQUENCE [LARGE SCALE GENOMIC DNA]</scope>
    <source>
        <strain evidence="4">KCTC 23984</strain>
    </source>
</reference>
<proteinExistence type="inferred from homology"/>
<dbReference type="RefSeq" id="WP_377491270.1">
    <property type="nucleotide sequence ID" value="NZ_JBHUOX010000034.1"/>
</dbReference>
<dbReference type="InterPro" id="IPR000073">
    <property type="entry name" value="AB_hydrolase_1"/>
</dbReference>
<dbReference type="Gene3D" id="3.40.50.1820">
    <property type="entry name" value="alpha/beta hydrolase"/>
    <property type="match status" value="1"/>
</dbReference>
<evidence type="ECO:0000313" key="3">
    <source>
        <dbReference type="EMBL" id="MFD3003584.1"/>
    </source>
</evidence>
<name>A0ABW6C0G8_9BACT</name>
<keyword evidence="4" id="KW-1185">Reference proteome</keyword>
<comment type="similarity">
    <text evidence="1">Belongs to the AB hydrolase superfamily.</text>
</comment>
<evidence type="ECO:0000256" key="1">
    <source>
        <dbReference type="ARBA" id="ARBA00008645"/>
    </source>
</evidence>
<dbReference type="SUPFAM" id="SSF53474">
    <property type="entry name" value="alpha/beta-Hydrolases"/>
    <property type="match status" value="1"/>
</dbReference>
<keyword evidence="3" id="KW-0378">Hydrolase</keyword>
<dbReference type="GO" id="GO:0016787">
    <property type="term" value="F:hydrolase activity"/>
    <property type="evidence" value="ECO:0007669"/>
    <property type="project" value="UniProtKB-KW"/>
</dbReference>
<dbReference type="PANTHER" id="PTHR43039">
    <property type="entry name" value="ESTERASE-RELATED"/>
    <property type="match status" value="1"/>
</dbReference>
<evidence type="ECO:0000259" key="2">
    <source>
        <dbReference type="Pfam" id="PF12697"/>
    </source>
</evidence>
<gene>
    <name evidence="3" type="ORF">ACFS7Z_24720</name>
</gene>
<dbReference type="Proteomes" id="UP001597641">
    <property type="component" value="Unassembled WGS sequence"/>
</dbReference>
<accession>A0ABW6C0G8</accession>
<protein>
    <submittedName>
        <fullName evidence="3">Alpha/beta fold hydrolase</fullName>
    </submittedName>
</protein>
<dbReference type="EMBL" id="JBHUOX010000034">
    <property type="protein sequence ID" value="MFD3003584.1"/>
    <property type="molecule type" value="Genomic_DNA"/>
</dbReference>
<dbReference type="Pfam" id="PF12697">
    <property type="entry name" value="Abhydrolase_6"/>
    <property type="match status" value="1"/>
</dbReference>
<dbReference type="InterPro" id="IPR029058">
    <property type="entry name" value="AB_hydrolase_fold"/>
</dbReference>
<organism evidence="3 4">
    <name type="scientific">Pontibacter toksunensis</name>
    <dbReference type="NCBI Taxonomy" id="1332631"/>
    <lineage>
        <taxon>Bacteria</taxon>
        <taxon>Pseudomonadati</taxon>
        <taxon>Bacteroidota</taxon>
        <taxon>Cytophagia</taxon>
        <taxon>Cytophagales</taxon>
        <taxon>Hymenobacteraceae</taxon>
        <taxon>Pontibacter</taxon>
    </lineage>
</organism>
<dbReference type="PRINTS" id="PR00111">
    <property type="entry name" value="ABHYDROLASE"/>
</dbReference>
<feature type="domain" description="AB hydrolase-1" evidence="2">
    <location>
        <begin position="20"/>
        <end position="255"/>
    </location>
</feature>